<protein>
    <submittedName>
        <fullName evidence="1">Uncharacterized protein</fullName>
    </submittedName>
</protein>
<proteinExistence type="predicted"/>
<dbReference type="EMBL" id="OU899035">
    <property type="protein sequence ID" value="CAH1720558.1"/>
    <property type="molecule type" value="Genomic_DNA"/>
</dbReference>
<dbReference type="Proteomes" id="UP001154329">
    <property type="component" value="Chromosome 2"/>
</dbReference>
<sequence length="241" mass="26252">MARFLRCLIPWTGCAARHPWGHVHFSRPGSLARPPRVSFCSFLLVLVWVVESRRWLRLIARAVVSRSEEPRRGVVRAPFPVPYRDHPGGYQPRCGRPTTAPAHACRHGGQFRKGGTGVIESAVVRPAPSGLRRSGPSLRMGAMFAPSCRCRDRQCWVCPVFRLGPPFVGCVLSPSGFRAVRTRGVPIRASFPRSIAIARAVTSRAVGVLLMPRATPGVVGQFRMSGTKIRDGAPVGTPCSG</sequence>
<accession>A0A9P0NGZ3</accession>
<evidence type="ECO:0000313" key="2">
    <source>
        <dbReference type="Proteomes" id="UP001154329"/>
    </source>
</evidence>
<reference evidence="1" key="1">
    <citation type="submission" date="2022-02" db="EMBL/GenBank/DDBJ databases">
        <authorList>
            <person name="King R."/>
        </authorList>
    </citation>
    <scope>NUCLEOTIDE SEQUENCE</scope>
</reference>
<evidence type="ECO:0000313" key="1">
    <source>
        <dbReference type="EMBL" id="CAH1720558.1"/>
    </source>
</evidence>
<organism evidence="1 2">
    <name type="scientific">Aphis gossypii</name>
    <name type="common">Cotton aphid</name>
    <dbReference type="NCBI Taxonomy" id="80765"/>
    <lineage>
        <taxon>Eukaryota</taxon>
        <taxon>Metazoa</taxon>
        <taxon>Ecdysozoa</taxon>
        <taxon>Arthropoda</taxon>
        <taxon>Hexapoda</taxon>
        <taxon>Insecta</taxon>
        <taxon>Pterygota</taxon>
        <taxon>Neoptera</taxon>
        <taxon>Paraneoptera</taxon>
        <taxon>Hemiptera</taxon>
        <taxon>Sternorrhyncha</taxon>
        <taxon>Aphidomorpha</taxon>
        <taxon>Aphidoidea</taxon>
        <taxon>Aphididae</taxon>
        <taxon>Aphidini</taxon>
        <taxon>Aphis</taxon>
        <taxon>Aphis</taxon>
    </lineage>
</organism>
<gene>
    <name evidence="1" type="ORF">APHIGO_LOCUS4031</name>
</gene>
<reference evidence="1" key="2">
    <citation type="submission" date="2022-10" db="EMBL/GenBank/DDBJ databases">
        <authorList>
            <consortium name="ENA_rothamsted_submissions"/>
            <consortium name="culmorum"/>
            <person name="King R."/>
        </authorList>
    </citation>
    <scope>NUCLEOTIDE SEQUENCE</scope>
</reference>
<keyword evidence="2" id="KW-1185">Reference proteome</keyword>
<dbReference type="AlphaFoldDB" id="A0A9P0NGZ3"/>
<name>A0A9P0NGZ3_APHGO</name>